<evidence type="ECO:0000259" key="4">
    <source>
        <dbReference type="PROSITE" id="PS51118"/>
    </source>
</evidence>
<evidence type="ECO:0000256" key="1">
    <source>
        <dbReference type="ARBA" id="ARBA00023015"/>
    </source>
</evidence>
<keyword evidence="1" id="KW-0805">Transcription regulation</keyword>
<proteinExistence type="predicted"/>
<dbReference type="Pfam" id="PF01638">
    <property type="entry name" value="HxlR"/>
    <property type="match status" value="1"/>
</dbReference>
<dbReference type="InterPro" id="IPR036388">
    <property type="entry name" value="WH-like_DNA-bd_sf"/>
</dbReference>
<keyword evidence="6" id="KW-1185">Reference proteome</keyword>
<dbReference type="SUPFAM" id="SSF46785">
    <property type="entry name" value="Winged helix' DNA-binding domain"/>
    <property type="match status" value="1"/>
</dbReference>
<dbReference type="CDD" id="cd00090">
    <property type="entry name" value="HTH_ARSR"/>
    <property type="match status" value="1"/>
</dbReference>
<dbReference type="AlphaFoldDB" id="A0A2A2F597"/>
<evidence type="ECO:0000256" key="3">
    <source>
        <dbReference type="ARBA" id="ARBA00023163"/>
    </source>
</evidence>
<gene>
    <name evidence="5" type="ORF">CK500_15835</name>
</gene>
<dbReference type="PANTHER" id="PTHR33204">
    <property type="entry name" value="TRANSCRIPTIONAL REGULATOR, MARR FAMILY"/>
    <property type="match status" value="1"/>
</dbReference>
<dbReference type="RefSeq" id="WP_095638163.1">
    <property type="nucleotide sequence ID" value="NZ_NSKC01000013.1"/>
</dbReference>
<reference evidence="5 6" key="1">
    <citation type="submission" date="2017-08" db="EMBL/GenBank/DDBJ databases">
        <title>The strain WRN001 was isolated from Binhai saline alkaline soil, Tianjin, China.</title>
        <authorList>
            <person name="Liu D."/>
            <person name="Zhang G."/>
        </authorList>
    </citation>
    <scope>NUCLEOTIDE SEQUENCE [LARGE SCALE GENOMIC DNA]</scope>
    <source>
        <strain evidence="5 6">WN019</strain>
    </source>
</reference>
<evidence type="ECO:0000313" key="5">
    <source>
        <dbReference type="EMBL" id="PAU79980.1"/>
    </source>
</evidence>
<feature type="domain" description="HTH hxlR-type" evidence="4">
    <location>
        <begin position="16"/>
        <end position="115"/>
    </location>
</feature>
<accession>A0A2A2F597</accession>
<dbReference type="Proteomes" id="UP000218083">
    <property type="component" value="Unassembled WGS sequence"/>
</dbReference>
<keyword evidence="2" id="KW-0238">DNA-binding</keyword>
<keyword evidence="3" id="KW-0804">Transcription</keyword>
<organism evidence="5 6">
    <name type="scientific">Halorubrum salipaludis</name>
    <dbReference type="NCBI Taxonomy" id="2032630"/>
    <lineage>
        <taxon>Archaea</taxon>
        <taxon>Methanobacteriati</taxon>
        <taxon>Methanobacteriota</taxon>
        <taxon>Stenosarchaea group</taxon>
        <taxon>Halobacteria</taxon>
        <taxon>Halobacteriales</taxon>
        <taxon>Haloferacaceae</taxon>
        <taxon>Halorubrum</taxon>
    </lineage>
</organism>
<dbReference type="InterPro" id="IPR036390">
    <property type="entry name" value="WH_DNA-bd_sf"/>
</dbReference>
<evidence type="ECO:0000313" key="6">
    <source>
        <dbReference type="Proteomes" id="UP000218083"/>
    </source>
</evidence>
<dbReference type="OrthoDB" id="10490at2157"/>
<dbReference type="GO" id="GO:0003677">
    <property type="term" value="F:DNA binding"/>
    <property type="evidence" value="ECO:0007669"/>
    <property type="project" value="UniProtKB-KW"/>
</dbReference>
<dbReference type="PANTHER" id="PTHR33204:SF18">
    <property type="entry name" value="TRANSCRIPTIONAL REGULATORY PROTEIN"/>
    <property type="match status" value="1"/>
</dbReference>
<name>A0A2A2F597_9EURY</name>
<sequence length="117" mass="13164">MSEGSKEVEYTGEEWCPITATSSLICKKWHPVIVHRLLENGPVGFNELKRRVDGISAKVLTDSLGDLEECGIVVREEISKKPVRVDYSLTEFGQSLDPVITEMYDWGNEHLEPSEAN</sequence>
<dbReference type="EMBL" id="NSKC01000013">
    <property type="protein sequence ID" value="PAU79980.1"/>
    <property type="molecule type" value="Genomic_DNA"/>
</dbReference>
<dbReference type="PROSITE" id="PS51118">
    <property type="entry name" value="HTH_HXLR"/>
    <property type="match status" value="1"/>
</dbReference>
<dbReference type="Gene3D" id="1.10.10.10">
    <property type="entry name" value="Winged helix-like DNA-binding domain superfamily/Winged helix DNA-binding domain"/>
    <property type="match status" value="1"/>
</dbReference>
<dbReference type="InterPro" id="IPR002577">
    <property type="entry name" value="HTH_HxlR"/>
</dbReference>
<protein>
    <submittedName>
        <fullName evidence="5">Transcriptional regulator</fullName>
    </submittedName>
</protein>
<dbReference type="InterPro" id="IPR011991">
    <property type="entry name" value="ArsR-like_HTH"/>
</dbReference>
<comment type="caution">
    <text evidence="5">The sequence shown here is derived from an EMBL/GenBank/DDBJ whole genome shotgun (WGS) entry which is preliminary data.</text>
</comment>
<evidence type="ECO:0000256" key="2">
    <source>
        <dbReference type="ARBA" id="ARBA00023125"/>
    </source>
</evidence>